<evidence type="ECO:0000256" key="3">
    <source>
        <dbReference type="SAM" id="MobiDB-lite"/>
    </source>
</evidence>
<feature type="region of interest" description="Disordered" evidence="3">
    <location>
        <begin position="745"/>
        <end position="771"/>
    </location>
</feature>
<dbReference type="Proteomes" id="UP000324701">
    <property type="component" value="Unassembled WGS sequence"/>
</dbReference>
<evidence type="ECO:0000313" key="5">
    <source>
        <dbReference type="Proteomes" id="UP000324701"/>
    </source>
</evidence>
<dbReference type="SUPFAM" id="SSF89796">
    <property type="entry name" value="CoA-transferase family III (CaiB/BaiF)"/>
    <property type="match status" value="2"/>
</dbReference>
<comment type="caution">
    <text evidence="4">The sequence shown here is derived from an EMBL/GenBank/DDBJ whole genome shotgun (WGS) entry which is preliminary data.</text>
</comment>
<dbReference type="OrthoDB" id="9797653at2"/>
<dbReference type="Gene3D" id="3.30.1540.10">
    <property type="entry name" value="formyl-coa transferase, domain 3"/>
    <property type="match status" value="2"/>
</dbReference>
<gene>
    <name evidence="4" type="ORF">F0Q45_01990</name>
</gene>
<evidence type="ECO:0000256" key="1">
    <source>
        <dbReference type="ARBA" id="ARBA00008383"/>
    </source>
</evidence>
<dbReference type="InterPro" id="IPR023606">
    <property type="entry name" value="CoA-Trfase_III_dom_1_sf"/>
</dbReference>
<sequence>MADRLLAAVRVLDLSDGSCSGGAESISRLLADLGADVLKVEPPGGSPGRAVRPTLAGASIPFAVHNANKRSAVLDPRDETDRQRFLELAASADIVVDSGRPGRAAAYGTSCAELADRYSNLVALSFSDFGSSGPKSSWRATDPVLYAMSGSLSRSGPTTGTPVLPPDGIASATAAVQAAWSALVAYYNKLRCGTGDYIDFSRYDAVVMALDPAFGAHGQAAAGIRSSARWRGRPKNQDAYPIYPCQDGYARLCVMAPRQWRGLRRWLGEPQDFQDPKYDVIGARFAAWPQIGELVAALFADRTMKELVAAGQGHGVPIAAVLTPSRILGSEHFQAVGAITDTDLVPGVHTKVPTGYFVVNGQRAGFRTSAPAVGQDNPRWRAAPASMPPPAAEVGGYPFEGLRILDLGIIVAGGELSRLFGDLGAEVIKVESADFPDGLRQARIGEVMSESFAWTHRNHRGLGLDLRSSEGKEIFGRLVAEADAVFANFKPGTLASLGFNYEKLRALNPRIVLAGSSAFGNQGPWSTRLGYGPLVRATTGVTSVWTSGDAAADGARHAFYDATTIFPDHVVGRIVAILALAALIHRDRTGTGAHVHISQAEVVVNQLDTLFVTAAALAAGVTDICNDISVHAVCRCAGDDEWCVISICSDGDWRRAATVFGRPELVDDPRFVTAAARLANRAALTTVMSAWTSTRSPAQAAQALQSGGVAAGPMNRPPDLLEDPQLIERKLFRDMLHPLIDRPLPAETGPAPFRHIPQSPQRPAPQAGQDTREVCREVLAMSSDETERLIARGVLFTSTPSRAAGREANWGSRPRNLPHAEIDLSDDPA</sequence>
<dbReference type="InterPro" id="IPR044855">
    <property type="entry name" value="CoA-Trfase_III_dom3_sf"/>
</dbReference>
<accession>A0A5B1BWV5</accession>
<dbReference type="Pfam" id="PF02515">
    <property type="entry name" value="CoA_transf_3"/>
    <property type="match status" value="2"/>
</dbReference>
<dbReference type="RefSeq" id="WP_149652306.1">
    <property type="nucleotide sequence ID" value="NZ_VTZN01000005.1"/>
</dbReference>
<dbReference type="InterPro" id="IPR003673">
    <property type="entry name" value="CoA-Trfase_fam_III"/>
</dbReference>
<dbReference type="InterPro" id="IPR050509">
    <property type="entry name" value="CoA-transferase_III"/>
</dbReference>
<organism evidence="4 5">
    <name type="scientific">Mycobacterium simiae</name>
    <name type="common">Mycobacterium habana</name>
    <dbReference type="NCBI Taxonomy" id="1784"/>
    <lineage>
        <taxon>Bacteria</taxon>
        <taxon>Bacillati</taxon>
        <taxon>Actinomycetota</taxon>
        <taxon>Actinomycetes</taxon>
        <taxon>Mycobacteriales</taxon>
        <taxon>Mycobacteriaceae</taxon>
        <taxon>Mycobacterium</taxon>
        <taxon>Mycobacterium simiae complex</taxon>
    </lineage>
</organism>
<name>A0A5B1BWV5_MYCSI</name>
<evidence type="ECO:0000256" key="2">
    <source>
        <dbReference type="ARBA" id="ARBA00022679"/>
    </source>
</evidence>
<reference evidence="4 5" key="1">
    <citation type="submission" date="2019-09" db="EMBL/GenBank/DDBJ databases">
        <title>Report of infection by Mycobacterium simiae a patient suffering from pulmonary tuberculosis.</title>
        <authorList>
            <person name="Mohanty P.S."/>
            <person name="Bansal A.K."/>
            <person name="Singh H."/>
            <person name="Sharma S."/>
            <person name="Patil S.A."/>
            <person name="Upadhaya P."/>
            <person name="Singh P.K."/>
            <person name="Kumar D."/>
            <person name="Kumar S."/>
            <person name="Singh R.K."/>
            <person name="Chaudhary B."/>
        </authorList>
    </citation>
    <scope>NUCLEOTIDE SEQUENCE [LARGE SCALE GENOMIC DNA]</scope>
    <source>
        <strain evidence="4 5">JAL-560-SIM</strain>
    </source>
</reference>
<keyword evidence="5" id="KW-1185">Reference proteome</keyword>
<dbReference type="Gene3D" id="3.40.50.10540">
    <property type="entry name" value="Crotonobetainyl-coa:carnitine coa-transferase, domain 1"/>
    <property type="match status" value="2"/>
</dbReference>
<dbReference type="PANTHER" id="PTHR48228">
    <property type="entry name" value="SUCCINYL-COA--D-CITRAMALATE COA-TRANSFERASE"/>
    <property type="match status" value="1"/>
</dbReference>
<dbReference type="EMBL" id="VTZN01000005">
    <property type="protein sequence ID" value="KAA1251900.1"/>
    <property type="molecule type" value="Genomic_DNA"/>
</dbReference>
<dbReference type="PANTHER" id="PTHR48228:SF6">
    <property type="entry name" value="L-CARNITINE COA-TRANSFERASE"/>
    <property type="match status" value="1"/>
</dbReference>
<proteinExistence type="inferred from homology"/>
<evidence type="ECO:0000313" key="4">
    <source>
        <dbReference type="EMBL" id="KAA1251900.1"/>
    </source>
</evidence>
<keyword evidence="2 4" id="KW-0808">Transferase</keyword>
<feature type="region of interest" description="Disordered" evidence="3">
    <location>
        <begin position="798"/>
        <end position="829"/>
    </location>
</feature>
<protein>
    <submittedName>
        <fullName evidence="4">CoA transferase</fullName>
    </submittedName>
</protein>
<dbReference type="AlphaFoldDB" id="A0A5B1BWV5"/>
<comment type="similarity">
    <text evidence="1">Belongs to the CoA-transferase III family.</text>
</comment>
<dbReference type="GO" id="GO:0016740">
    <property type="term" value="F:transferase activity"/>
    <property type="evidence" value="ECO:0007669"/>
    <property type="project" value="UniProtKB-KW"/>
</dbReference>